<dbReference type="EMBL" id="HABY01000071">
    <property type="protein sequence ID" value="CDK12600.1"/>
    <property type="molecule type" value="Transcribed_RNA"/>
</dbReference>
<reference evidence="2" key="2">
    <citation type="submission" date="2014-02" db="EMBL/GenBank/DDBJ databases">
        <title>The hermit crab's nose antennal transcriptomics.</title>
        <authorList>
            <person name="Groh K.C."/>
            <person name="Vogel H."/>
            <person name="Stensmyr M.C."/>
            <person name="Grosse-Wilde E."/>
            <person name="Hansson B.S."/>
        </authorList>
    </citation>
    <scope>NUCLEOTIDE SEQUENCE</scope>
    <source>
        <tissue evidence="2">Antennules</tissue>
    </source>
</reference>
<feature type="domain" description="GST N-terminal" evidence="1">
    <location>
        <begin position="23"/>
        <end position="77"/>
    </location>
</feature>
<evidence type="ECO:0000259" key="1">
    <source>
        <dbReference type="PROSITE" id="PS50404"/>
    </source>
</evidence>
<proteinExistence type="predicted"/>
<accession>W6MER6</accession>
<dbReference type="InterPro" id="IPR036249">
    <property type="entry name" value="Thioredoxin-like_sf"/>
</dbReference>
<feature type="non-terminal residue" evidence="2">
    <location>
        <position position="1"/>
    </location>
</feature>
<sequence length="77" mass="9214">RGALPTCHTHCLIDATLYFRSTMGYKLHYLDLRARGEPVRWLLKVLDQAYTEDRIDIFTQWPQRKKDFEFEVTPVLE</sequence>
<organism evidence="2">
    <name type="scientific">Coenobita clypeatus</name>
    <dbReference type="NCBI Taxonomy" id="474045"/>
    <lineage>
        <taxon>Eukaryota</taxon>
        <taxon>Metazoa</taxon>
        <taxon>Ecdysozoa</taxon>
        <taxon>Arthropoda</taxon>
        <taxon>Crustacea</taxon>
        <taxon>Multicrustacea</taxon>
        <taxon>Malacostraca</taxon>
        <taxon>Eumalacostraca</taxon>
        <taxon>Eucarida</taxon>
        <taxon>Decapoda</taxon>
        <taxon>Pleocyemata</taxon>
        <taxon>Anomura</taxon>
        <taxon>Paguroidea</taxon>
        <taxon>Coenobitidae</taxon>
        <taxon>Coenobita</taxon>
    </lineage>
</organism>
<keyword evidence="2" id="KW-0808">Transferase</keyword>
<evidence type="ECO:0000313" key="2">
    <source>
        <dbReference type="EMBL" id="CDK12600.1"/>
    </source>
</evidence>
<dbReference type="InterPro" id="IPR004045">
    <property type="entry name" value="Glutathione_S-Trfase_N"/>
</dbReference>
<protein>
    <submittedName>
        <fullName evidence="2">Glutathione-S-transferase-like-2 protein</fullName>
    </submittedName>
</protein>
<dbReference type="Gene3D" id="3.40.30.10">
    <property type="entry name" value="Glutaredoxin"/>
    <property type="match status" value="1"/>
</dbReference>
<dbReference type="AlphaFoldDB" id="W6MER6"/>
<dbReference type="PROSITE" id="PS50404">
    <property type="entry name" value="GST_NTER"/>
    <property type="match status" value="1"/>
</dbReference>
<reference evidence="2" key="1">
    <citation type="submission" date="2013-06" db="EMBL/GenBank/DDBJ databases">
        <authorList>
            <person name="Groh K."/>
        </authorList>
    </citation>
    <scope>NUCLEOTIDE SEQUENCE</scope>
    <source>
        <tissue evidence="2">Antennules</tissue>
    </source>
</reference>
<name>W6MER6_9EUCA</name>
<dbReference type="SUPFAM" id="SSF52833">
    <property type="entry name" value="Thioredoxin-like"/>
    <property type="match status" value="1"/>
</dbReference>
<dbReference type="GO" id="GO:0016740">
    <property type="term" value="F:transferase activity"/>
    <property type="evidence" value="ECO:0007669"/>
    <property type="project" value="UniProtKB-KW"/>
</dbReference>